<organism evidence="4 5">
    <name type="scientific">Dactylosporangium maewongense</name>
    <dbReference type="NCBI Taxonomy" id="634393"/>
    <lineage>
        <taxon>Bacteria</taxon>
        <taxon>Bacillati</taxon>
        <taxon>Actinomycetota</taxon>
        <taxon>Actinomycetes</taxon>
        <taxon>Micromonosporales</taxon>
        <taxon>Micromonosporaceae</taxon>
        <taxon>Dactylosporangium</taxon>
    </lineage>
</organism>
<dbReference type="PANTHER" id="PTHR11941:SF54">
    <property type="entry name" value="ENOYL-COA HYDRATASE, MITOCHONDRIAL"/>
    <property type="match status" value="1"/>
</dbReference>
<evidence type="ECO:0000256" key="1">
    <source>
        <dbReference type="ARBA" id="ARBA00005254"/>
    </source>
</evidence>
<name>A0ABN2DFY2_9ACTN</name>
<dbReference type="InterPro" id="IPR029045">
    <property type="entry name" value="ClpP/crotonase-like_dom_sf"/>
</dbReference>
<dbReference type="Gene3D" id="3.90.226.10">
    <property type="entry name" value="2-enoyl-CoA Hydratase, Chain A, domain 1"/>
    <property type="match status" value="1"/>
</dbReference>
<comment type="caution">
    <text evidence="4">The sequence shown here is derived from an EMBL/GenBank/DDBJ whole genome shotgun (WGS) entry which is preliminary data.</text>
</comment>
<sequence length="280" mass="29038">MVTAQPQRAPGAAIPPRHIGAGSNSPIRCTRAGRIAVVTLDNPPVNAITVDIARTLGAIAASVASDPDIGALIITAAGGRMFSAGSDIVEFSTMLGPGQAVERKLRPQMRAFSALHDLNKPTIAALNGHCLGGGLEIAVCCDLIVAEEQILIGSPEIKLGLFPSSGGTFRVARRIGPGRAKQLQLLGEPISARTAAEWGLVNEVVPAGRSFDRAMVLAQQFLALSPLAIGLCKFVIDASCDSDDTAMTEISLRASEQAFTSAACASAVEAFLSSRARRDA</sequence>
<dbReference type="InterPro" id="IPR001753">
    <property type="entry name" value="Enoyl-CoA_hydra/iso"/>
</dbReference>
<comment type="similarity">
    <text evidence="1 2">Belongs to the enoyl-CoA hydratase/isomerase family.</text>
</comment>
<accession>A0ABN2DFY2</accession>
<evidence type="ECO:0000313" key="4">
    <source>
        <dbReference type="EMBL" id="GAA1576769.1"/>
    </source>
</evidence>
<evidence type="ECO:0000256" key="3">
    <source>
        <dbReference type="SAM" id="MobiDB-lite"/>
    </source>
</evidence>
<dbReference type="CDD" id="cd06558">
    <property type="entry name" value="crotonase-like"/>
    <property type="match status" value="1"/>
</dbReference>
<gene>
    <name evidence="4" type="ORF">GCM10009827_118200</name>
</gene>
<dbReference type="PROSITE" id="PS00166">
    <property type="entry name" value="ENOYL_COA_HYDRATASE"/>
    <property type="match status" value="1"/>
</dbReference>
<feature type="region of interest" description="Disordered" evidence="3">
    <location>
        <begin position="1"/>
        <end position="23"/>
    </location>
</feature>
<evidence type="ECO:0000313" key="5">
    <source>
        <dbReference type="Proteomes" id="UP001501470"/>
    </source>
</evidence>
<dbReference type="Pfam" id="PF00378">
    <property type="entry name" value="ECH_1"/>
    <property type="match status" value="1"/>
</dbReference>
<keyword evidence="5" id="KW-1185">Reference proteome</keyword>
<dbReference type="InterPro" id="IPR018376">
    <property type="entry name" value="Enoyl-CoA_hyd/isom_CS"/>
</dbReference>
<protein>
    <submittedName>
        <fullName evidence="4">Enoyl-CoA hydratase</fullName>
    </submittedName>
</protein>
<dbReference type="EMBL" id="BAAAQD010000061">
    <property type="protein sequence ID" value="GAA1576769.1"/>
    <property type="molecule type" value="Genomic_DNA"/>
</dbReference>
<reference evidence="4 5" key="1">
    <citation type="journal article" date="2019" name="Int. J. Syst. Evol. Microbiol.">
        <title>The Global Catalogue of Microorganisms (GCM) 10K type strain sequencing project: providing services to taxonomists for standard genome sequencing and annotation.</title>
        <authorList>
            <consortium name="The Broad Institute Genomics Platform"/>
            <consortium name="The Broad Institute Genome Sequencing Center for Infectious Disease"/>
            <person name="Wu L."/>
            <person name="Ma J."/>
        </authorList>
    </citation>
    <scope>NUCLEOTIDE SEQUENCE [LARGE SCALE GENOMIC DNA]</scope>
    <source>
        <strain evidence="4 5">JCM 15933</strain>
    </source>
</reference>
<dbReference type="SUPFAM" id="SSF52096">
    <property type="entry name" value="ClpP/crotonase"/>
    <property type="match status" value="1"/>
</dbReference>
<proteinExistence type="inferred from homology"/>
<dbReference type="Proteomes" id="UP001501470">
    <property type="component" value="Unassembled WGS sequence"/>
</dbReference>
<evidence type="ECO:0000256" key="2">
    <source>
        <dbReference type="RuleBase" id="RU003707"/>
    </source>
</evidence>
<dbReference type="RefSeq" id="WP_344515644.1">
    <property type="nucleotide sequence ID" value="NZ_BAAAQD010000061.1"/>
</dbReference>
<dbReference type="PANTHER" id="PTHR11941">
    <property type="entry name" value="ENOYL-COA HYDRATASE-RELATED"/>
    <property type="match status" value="1"/>
</dbReference>